<dbReference type="STRING" id="554065.E1Z9E8"/>
<keyword evidence="4" id="KW-1185">Reference proteome</keyword>
<reference evidence="3 4" key="1">
    <citation type="journal article" date="2010" name="Plant Cell">
        <title>The Chlorella variabilis NC64A genome reveals adaptation to photosymbiosis, coevolution with viruses, and cryptic sex.</title>
        <authorList>
            <person name="Blanc G."/>
            <person name="Duncan G."/>
            <person name="Agarkova I."/>
            <person name="Borodovsky M."/>
            <person name="Gurnon J."/>
            <person name="Kuo A."/>
            <person name="Lindquist E."/>
            <person name="Lucas S."/>
            <person name="Pangilinan J."/>
            <person name="Polle J."/>
            <person name="Salamov A."/>
            <person name="Terry A."/>
            <person name="Yamada T."/>
            <person name="Dunigan D.D."/>
            <person name="Grigoriev I.V."/>
            <person name="Claverie J.M."/>
            <person name="Van Etten J.L."/>
        </authorList>
    </citation>
    <scope>NUCLEOTIDE SEQUENCE [LARGE SCALE GENOMIC DNA]</scope>
    <source>
        <strain evidence="3 4">NC64A</strain>
    </source>
</reference>
<dbReference type="eggNOG" id="KOG2401">
    <property type="taxonomic scope" value="Eukaryota"/>
</dbReference>
<dbReference type="EMBL" id="GL433839">
    <property type="protein sequence ID" value="EFN57766.1"/>
    <property type="molecule type" value="Genomic_DNA"/>
</dbReference>
<dbReference type="OrthoDB" id="3231855at2759"/>
<feature type="region of interest" description="Disordered" evidence="1">
    <location>
        <begin position="348"/>
        <end position="426"/>
    </location>
</feature>
<dbReference type="Pfam" id="PF08590">
    <property type="entry name" value="DUF1771"/>
    <property type="match status" value="1"/>
</dbReference>
<proteinExistence type="predicted"/>
<feature type="region of interest" description="Disordered" evidence="1">
    <location>
        <begin position="61"/>
        <end position="97"/>
    </location>
</feature>
<dbReference type="InterPro" id="IPR036063">
    <property type="entry name" value="Smr_dom_sf"/>
</dbReference>
<dbReference type="KEGG" id="cvr:CHLNCDRAFT_143081"/>
<feature type="compositionally biased region" description="Low complexity" evidence="1">
    <location>
        <begin position="65"/>
        <end position="76"/>
    </location>
</feature>
<dbReference type="PANTHER" id="PTHR46651">
    <property type="entry name" value="POLYADENYLATE-BINDING PROTEIN-INTERACTING PROTEIN 7"/>
    <property type="match status" value="1"/>
</dbReference>
<evidence type="ECO:0000256" key="1">
    <source>
        <dbReference type="SAM" id="MobiDB-lite"/>
    </source>
</evidence>
<evidence type="ECO:0000313" key="3">
    <source>
        <dbReference type="EMBL" id="EFN57766.1"/>
    </source>
</evidence>
<dbReference type="InterPro" id="IPR053242">
    <property type="entry name" value="PAM2-like_domain"/>
</dbReference>
<dbReference type="PANTHER" id="PTHR46651:SF1">
    <property type="entry name" value="SMALL MUTS RELATED FAMILY PROTEIN"/>
    <property type="match status" value="1"/>
</dbReference>
<dbReference type="SUPFAM" id="SSF160443">
    <property type="entry name" value="SMR domain-like"/>
    <property type="match status" value="1"/>
</dbReference>
<dbReference type="Proteomes" id="UP000008141">
    <property type="component" value="Unassembled WGS sequence"/>
</dbReference>
<protein>
    <recommendedName>
        <fullName evidence="2">Smr domain-containing protein</fullName>
    </recommendedName>
</protein>
<dbReference type="AlphaFoldDB" id="E1Z9E8"/>
<evidence type="ECO:0000313" key="4">
    <source>
        <dbReference type="Proteomes" id="UP000008141"/>
    </source>
</evidence>
<dbReference type="SMART" id="SM01162">
    <property type="entry name" value="DUF1771"/>
    <property type="match status" value="1"/>
</dbReference>
<dbReference type="RefSeq" id="XP_005849868.1">
    <property type="nucleotide sequence ID" value="XM_005849806.1"/>
</dbReference>
<dbReference type="Gene3D" id="3.30.1370.110">
    <property type="match status" value="1"/>
</dbReference>
<dbReference type="InterPro" id="IPR013899">
    <property type="entry name" value="DUF1771"/>
</dbReference>
<dbReference type="InParanoid" id="E1Z9E8"/>
<feature type="region of interest" description="Disordered" evidence="1">
    <location>
        <begin position="139"/>
        <end position="185"/>
    </location>
</feature>
<organism evidence="4">
    <name type="scientific">Chlorella variabilis</name>
    <name type="common">Green alga</name>
    <dbReference type="NCBI Taxonomy" id="554065"/>
    <lineage>
        <taxon>Eukaryota</taxon>
        <taxon>Viridiplantae</taxon>
        <taxon>Chlorophyta</taxon>
        <taxon>core chlorophytes</taxon>
        <taxon>Trebouxiophyceae</taxon>
        <taxon>Chlorellales</taxon>
        <taxon>Chlorellaceae</taxon>
        <taxon>Chlorella clade</taxon>
        <taxon>Chlorella</taxon>
    </lineage>
</organism>
<dbReference type="PROSITE" id="PS50828">
    <property type="entry name" value="SMR"/>
    <property type="match status" value="1"/>
</dbReference>
<feature type="domain" description="Smr" evidence="2">
    <location>
        <begin position="533"/>
        <end position="605"/>
    </location>
</feature>
<accession>E1Z9E8</accession>
<evidence type="ECO:0000259" key="2">
    <source>
        <dbReference type="PROSITE" id="PS50828"/>
    </source>
</evidence>
<dbReference type="Pfam" id="PF01713">
    <property type="entry name" value="Smr"/>
    <property type="match status" value="1"/>
</dbReference>
<feature type="compositionally biased region" description="Low complexity" evidence="1">
    <location>
        <begin position="392"/>
        <end position="410"/>
    </location>
</feature>
<dbReference type="FunCoup" id="E1Z9E8">
    <property type="interactions" value="152"/>
</dbReference>
<dbReference type="SMART" id="SM00463">
    <property type="entry name" value="SMR"/>
    <property type="match status" value="1"/>
</dbReference>
<sequence>MEEPPNPAHLRVKAGTAVVTVALAVGLLLFDWDSATGGHQTVFSSVRPAVKAALNRLYGREPSAQQQQQRQQRQQQGGDSSRRAQALQTASEDEDSLTDQAAMLQKFLPPGSSQQALAEGLLQLDAALRRRRHDFGWLRQPEAGKAADPLESNQPKAAESAREQQQQQPVPPSPSPADSSSGGLSVAAAEFRPSTVAASAAVVAGVAPLQLDGGAEGWEEDEGAVAAEVEGCSGGWQDDGRYRTQGAVDASYEAGVGAAGASEAALAAEDAAAAAELVAGGPAAHAAFLAVLGEQFPLFSHAALRQLFEEQGGSLAATIHTLCSLEAEIQGQQAAGATGAQGAGAWLPDGTYASPSPEAAPAFTDDDFPTLGGPTASNTATGSASGRGTGGAAAAYASRARAAADLPAQPARRRPTQRGASPPPAAAPIWQQAEGVQRFSTGAALAAEYASLRSDARDHARLRNACFQQATQAYLAGDRRLAKELGARGRWHGEQMHAAHQAAASELFARRNPGAAGGSGALGSGSGGGMPTLDLHGLHVSEALQQLEALLLRMQGGGGRRVRVVVGRGTHGKVPARLPAAVRRWLQEQRVQFSEPYAGLLEIRL</sequence>
<feature type="compositionally biased region" description="Low complexity" evidence="1">
    <location>
        <begin position="372"/>
        <end position="384"/>
    </location>
</feature>
<dbReference type="GeneID" id="17356794"/>
<gene>
    <name evidence="3" type="ORF">CHLNCDRAFT_143081</name>
</gene>
<name>E1Z9E8_CHLVA</name>
<dbReference type="InterPro" id="IPR002625">
    <property type="entry name" value="Smr_dom"/>
</dbReference>